<feature type="compositionally biased region" description="Polar residues" evidence="1">
    <location>
        <begin position="270"/>
        <end position="282"/>
    </location>
</feature>
<feature type="transmembrane region" description="Helical" evidence="2">
    <location>
        <begin position="820"/>
        <end position="840"/>
    </location>
</feature>
<evidence type="ECO:0000256" key="1">
    <source>
        <dbReference type="SAM" id="MobiDB-lite"/>
    </source>
</evidence>
<keyword evidence="2" id="KW-0812">Transmembrane</keyword>
<feature type="compositionally biased region" description="Basic and acidic residues" evidence="1">
    <location>
        <begin position="1237"/>
        <end position="1247"/>
    </location>
</feature>
<feature type="compositionally biased region" description="Low complexity" evidence="1">
    <location>
        <begin position="60"/>
        <end position="69"/>
    </location>
</feature>
<feature type="compositionally biased region" description="Low complexity" evidence="1">
    <location>
        <begin position="1317"/>
        <end position="1359"/>
    </location>
</feature>
<feature type="compositionally biased region" description="Low complexity" evidence="1">
    <location>
        <begin position="719"/>
        <end position="728"/>
    </location>
</feature>
<proteinExistence type="predicted"/>
<dbReference type="EMBL" id="KI669496">
    <property type="protein sequence ID" value="OCF36277.1"/>
    <property type="molecule type" value="Genomic_DNA"/>
</dbReference>
<dbReference type="OrthoDB" id="2575061at2759"/>
<feature type="compositionally biased region" description="Polar residues" evidence="1">
    <location>
        <begin position="1032"/>
        <end position="1047"/>
    </location>
</feature>
<feature type="compositionally biased region" description="Low complexity" evidence="1">
    <location>
        <begin position="292"/>
        <end position="301"/>
    </location>
</feature>
<feature type="transmembrane region" description="Helical" evidence="2">
    <location>
        <begin position="966"/>
        <end position="993"/>
    </location>
</feature>
<name>A0A1B9GZ32_9TREE</name>
<evidence type="ECO:0000256" key="2">
    <source>
        <dbReference type="SAM" id="Phobius"/>
    </source>
</evidence>
<feature type="compositionally biased region" description="Basic and acidic residues" evidence="1">
    <location>
        <begin position="1277"/>
        <end position="1291"/>
    </location>
</feature>
<reference evidence="3 4" key="1">
    <citation type="submission" date="2013-07" db="EMBL/GenBank/DDBJ databases">
        <title>The Genome Sequence of Cryptococcus heveanensis BCC8398.</title>
        <authorList>
            <consortium name="The Broad Institute Genome Sequencing Platform"/>
            <person name="Cuomo C."/>
            <person name="Litvintseva A."/>
            <person name="Chen Y."/>
            <person name="Heitman J."/>
            <person name="Sun S."/>
            <person name="Springer D."/>
            <person name="Dromer F."/>
            <person name="Young S.K."/>
            <person name="Zeng Q."/>
            <person name="Gargeya S."/>
            <person name="Fitzgerald M."/>
            <person name="Abouelleil A."/>
            <person name="Alvarado L."/>
            <person name="Berlin A.M."/>
            <person name="Chapman S.B."/>
            <person name="Dewar J."/>
            <person name="Goldberg J."/>
            <person name="Griggs A."/>
            <person name="Gujja S."/>
            <person name="Hansen M."/>
            <person name="Howarth C."/>
            <person name="Imamovic A."/>
            <person name="Larimer J."/>
            <person name="McCowan C."/>
            <person name="Murphy C."/>
            <person name="Pearson M."/>
            <person name="Priest M."/>
            <person name="Roberts A."/>
            <person name="Saif S."/>
            <person name="Shea T."/>
            <person name="Sykes S."/>
            <person name="Wortman J."/>
            <person name="Nusbaum C."/>
            <person name="Birren B."/>
        </authorList>
    </citation>
    <scope>NUCLEOTIDE SEQUENCE [LARGE SCALE GENOMIC DNA]</scope>
    <source>
        <strain evidence="3 4">BCC8398</strain>
    </source>
</reference>
<evidence type="ECO:0000313" key="4">
    <source>
        <dbReference type="Proteomes" id="UP000092666"/>
    </source>
</evidence>
<feature type="region of interest" description="Disordered" evidence="1">
    <location>
        <begin position="566"/>
        <end position="654"/>
    </location>
</feature>
<sequence>MSSSLSTSIERDISSSSSLSSSHITSPQSNDTPILAEGTVTSAPFHTAIQATTSSHDFPTASSQRTTTTTRHRRISTTSFSTLGPVITRGYNKGGDRTKRDRTKSSASNANAPTAESIARAIAFPALTPTLNDQNQQQATASTSSPVPHAHWVSSSGLPSQANSNPQIQSSVNLIPVTTASNAGQPKPSRPPRSPLRPKLPSLTTRRKGQDSSIPVAGGSHRIRGDSSLSIGGIEYLRRTLESFRQALRTERDSSPELTAYEDTAEKTSSHTPRQRLSSITLSGFFGPGHLPPIQQEQRSQPSPPPSSPSNMSLSDQRSTQRLIDELMEDLTPRSPTGSIGPPAPPLPLPRNVDRVKRAGGHRRTYSSPGSVSVRSRSGTGTGSGSGSGSDVRGRTLSGGTFGRTLGSDGLLSDVETLRNGRLVNDGTASAPISPALKSTPLPTVQLPFIAARSNRASEATSSPHSTIAFPPAPAVGPITSDFLPSPPPLSPRSIGALPTPLVIQSPPLITPPVPEDTKGDKPFFQPTALPSLSVPPTPQKSVHRSSKTSLSPEVHPFAAVVAMMEEGDSPSRRRSRLSEKSSEEVPKSPGRSDKGNTRENGERHSEGRKQTPRRGLIGPGGIIPRMASRASLAKLRGAQSPQSFPQRPSEPHPIIVPIPPSPPSTAAVPVGQYTRTGTNTPATPIWPNSTTYLRPGPATPLTPFWSKPRFAVSNARQPSPSSSSRLPTPTPTHAPRNETVTNSGNGIGGLPQPRTEEGLIEIPRFKKKELNLGIVRTRGPRQKAAWIGLWAIWIFNGLLSLFFDVNVIYILVHAKTWQFATAAYAVLWAVSTLAVWLGWEVGYEFWRRWRLPRPAIEPMYMSLPASLHLSLISFNHFTFLLHIRASARNTPHSGDMTPETAHALLQLFPGLLPLLPRAAIAIVILISFWDPAADVTAPFGGSIDDKSRRDPHFFRLDSPGQLTGYARGVCVTFSIWVALRLVVVVTSGLVLWSFSGRPLGGLIGHRFSRKKQLAFSTRGPPTTPRKPKSSLQTRDPSTTSSPQKSWIEQENEFNWAWRDRARARIQDAFELCMIRRSNRGTGSFLYQSEIPWGRIIDQRSTRSVTGTGRHDQVQTPIEMGIATRREPSKRRPLSTEDFISSFVEGKEKQDPPDRHIRAERSTGSHNDNEKITPESKSTKSKSRSDKPRPESTLDPTSITLGAADLRPSPSRANTAASSSATDLFYTPMAGNTPQSEKTRSVAEGIHRLPPLPSEDDGRAAPPPSAYRPGGILTEFGVREGKQCGRGRDSPDSGSGEGEDESTGLLSATASATVSPRASILSRDRSASSASRDGSNGHPRSNSGTYSSTGGSASASRSSSRSRRRAYTTSSPGERLNRARSSSIGLLRESVANAAAAGGSFVRRARSGTMLSGTGSVEHGGYSKFGVNDGENQLMKPGIEADEREEVLDFDRDTSPTKAGLKKH</sequence>
<feature type="region of interest" description="Disordered" evidence="1">
    <location>
        <begin position="713"/>
        <end position="753"/>
    </location>
</feature>
<feature type="region of interest" description="Disordered" evidence="1">
    <location>
        <begin position="1102"/>
        <end position="1385"/>
    </location>
</feature>
<feature type="region of interest" description="Disordered" evidence="1">
    <location>
        <begin position="1408"/>
        <end position="1434"/>
    </location>
</feature>
<feature type="compositionally biased region" description="Low complexity" evidence="1">
    <location>
        <begin position="1207"/>
        <end position="1222"/>
    </location>
</feature>
<dbReference type="Proteomes" id="UP000092666">
    <property type="component" value="Unassembled WGS sequence"/>
</dbReference>
<feature type="compositionally biased region" description="Low complexity" evidence="1">
    <location>
        <begin position="367"/>
        <end position="379"/>
    </location>
</feature>
<feature type="region of interest" description="Disordered" evidence="1">
    <location>
        <begin position="479"/>
        <end position="554"/>
    </location>
</feature>
<protein>
    <submittedName>
        <fullName evidence="3">Uncharacterized protein</fullName>
    </submittedName>
</protein>
<feature type="region of interest" description="Disordered" evidence="1">
    <location>
        <begin position="133"/>
        <end position="166"/>
    </location>
</feature>
<keyword evidence="4" id="KW-1185">Reference proteome</keyword>
<feature type="compositionally biased region" description="Polar residues" evidence="1">
    <location>
        <begin position="153"/>
        <end position="166"/>
    </location>
</feature>
<feature type="region of interest" description="Disordered" evidence="1">
    <location>
        <begin position="1015"/>
        <end position="1047"/>
    </location>
</feature>
<feature type="region of interest" description="Disordered" evidence="1">
    <location>
        <begin position="179"/>
        <end position="227"/>
    </location>
</feature>
<feature type="compositionally biased region" description="Low complexity" evidence="1">
    <location>
        <begin position="1"/>
        <end position="29"/>
    </location>
</feature>
<gene>
    <name evidence="3" type="ORF">I316_02151</name>
</gene>
<feature type="compositionally biased region" description="Basic and acidic residues" evidence="1">
    <location>
        <begin position="577"/>
        <end position="610"/>
    </location>
</feature>
<dbReference type="STRING" id="1296120.A0A1B9GZ32"/>
<feature type="compositionally biased region" description="Basic and acidic residues" evidence="1">
    <location>
        <begin position="1145"/>
        <end position="1192"/>
    </location>
</feature>
<feature type="transmembrane region" description="Helical" evidence="2">
    <location>
        <begin position="785"/>
        <end position="813"/>
    </location>
</feature>
<reference evidence="4" key="2">
    <citation type="submission" date="2013-12" db="EMBL/GenBank/DDBJ databases">
        <title>Evolution of pathogenesis and genome organization in the Tremellales.</title>
        <authorList>
            <person name="Cuomo C."/>
            <person name="Litvintseva A."/>
            <person name="Heitman J."/>
            <person name="Chen Y."/>
            <person name="Sun S."/>
            <person name="Springer D."/>
            <person name="Dromer F."/>
            <person name="Young S."/>
            <person name="Zeng Q."/>
            <person name="Chapman S."/>
            <person name="Gujja S."/>
            <person name="Saif S."/>
            <person name="Birren B."/>
        </authorList>
    </citation>
    <scope>NUCLEOTIDE SEQUENCE [LARGE SCALE GENOMIC DNA]</scope>
    <source>
        <strain evidence="4">BCC8398</strain>
    </source>
</reference>
<evidence type="ECO:0000313" key="3">
    <source>
        <dbReference type="EMBL" id="OCF36277.1"/>
    </source>
</evidence>
<feature type="transmembrane region" description="Helical" evidence="2">
    <location>
        <begin position="860"/>
        <end position="884"/>
    </location>
</feature>
<feature type="compositionally biased region" description="Polar residues" evidence="1">
    <location>
        <begin position="105"/>
        <end position="114"/>
    </location>
</feature>
<keyword evidence="2" id="KW-1133">Transmembrane helix</keyword>
<feature type="region of interest" description="Disordered" evidence="1">
    <location>
        <begin position="331"/>
        <end position="409"/>
    </location>
</feature>
<feature type="region of interest" description="Disordered" evidence="1">
    <location>
        <begin position="249"/>
        <end position="319"/>
    </location>
</feature>
<keyword evidence="2" id="KW-0472">Membrane</keyword>
<feature type="compositionally biased region" description="Low complexity" evidence="1">
    <location>
        <begin position="136"/>
        <end position="145"/>
    </location>
</feature>
<feature type="region of interest" description="Disordered" evidence="1">
    <location>
        <begin position="1"/>
        <end position="114"/>
    </location>
</feature>
<accession>A0A1B9GZ32</accession>
<feature type="compositionally biased region" description="Polar residues" evidence="1">
    <location>
        <begin position="39"/>
        <end position="57"/>
    </location>
</feature>
<organism evidence="3 4">
    <name type="scientific">Kwoniella heveanensis BCC8398</name>
    <dbReference type="NCBI Taxonomy" id="1296120"/>
    <lineage>
        <taxon>Eukaryota</taxon>
        <taxon>Fungi</taxon>
        <taxon>Dikarya</taxon>
        <taxon>Basidiomycota</taxon>
        <taxon>Agaricomycotina</taxon>
        <taxon>Tremellomycetes</taxon>
        <taxon>Tremellales</taxon>
        <taxon>Cryptococcaceae</taxon>
        <taxon>Kwoniella</taxon>
    </lineage>
</organism>